<accession>K4KL43</accession>
<dbReference type="InterPro" id="IPR001296">
    <property type="entry name" value="Glyco_trans_1"/>
</dbReference>
<dbReference type="SUPFAM" id="SSF53756">
    <property type="entry name" value="UDP-Glycosyltransferase/glycogen phosphorylase"/>
    <property type="match status" value="1"/>
</dbReference>
<evidence type="ECO:0000259" key="1">
    <source>
        <dbReference type="Pfam" id="PF00534"/>
    </source>
</evidence>
<dbReference type="OrthoDB" id="9802525at2"/>
<evidence type="ECO:0000313" key="3">
    <source>
        <dbReference type="Proteomes" id="UP000000466"/>
    </source>
</evidence>
<keyword evidence="2" id="KW-0808">Transferase</keyword>
<dbReference type="PANTHER" id="PTHR45947:SF3">
    <property type="entry name" value="SULFOQUINOVOSYL TRANSFERASE SQD2"/>
    <property type="match status" value="1"/>
</dbReference>
<proteinExistence type="predicted"/>
<dbReference type="PANTHER" id="PTHR45947">
    <property type="entry name" value="SULFOQUINOVOSYL TRANSFERASE SQD2"/>
    <property type="match status" value="1"/>
</dbReference>
<dbReference type="CDD" id="cd03801">
    <property type="entry name" value="GT4_PimA-like"/>
    <property type="match status" value="1"/>
</dbReference>
<keyword evidence="3" id="KW-1185">Reference proteome</keyword>
<dbReference type="AlphaFoldDB" id="K4KL43"/>
<dbReference type="GO" id="GO:0016758">
    <property type="term" value="F:hexosyltransferase activity"/>
    <property type="evidence" value="ECO:0007669"/>
    <property type="project" value="TreeGrafter"/>
</dbReference>
<dbReference type="Pfam" id="PF00534">
    <property type="entry name" value="Glycos_transf_1"/>
    <property type="match status" value="1"/>
</dbReference>
<sequence>MNSKTDLPFIVMLFPGPRYNVSSDLKERVESLSKEFRGLVFTVSNKDAVYEYANFKIYTMASRRPASWVAAIGMLFMAIREVRAVRGKENVDLVTTYDPTKTGLLGVIMKWIFKSKLMVEVNGDYAGEDNYVDMPKGLSKSLKLFMMRTVERFVLKNAGGAKLLYKEQLDYFANDVKHLEVSVFPNYVDVSRFTPRKQENEILFVGFPLYRKGVDLLVEAFKKIYSERRDWRLRILGWFPDRTILDNLILDCDGIVYQPPIDRSEMPAVLGRASILVLPSRSEAMGRILVEAAACGVARLGAAAGGIPTVITDMKDGLLFESKNIDDLKKKLLTLMDDPQLRKELAEAALVNVSEGGPYGRSQYYLKTIELYKKVINGN</sequence>
<dbReference type="RefSeq" id="WP_016389315.1">
    <property type="nucleotide sequence ID" value="NC_018868.3"/>
</dbReference>
<dbReference type="InterPro" id="IPR050194">
    <property type="entry name" value="Glycosyltransferase_grp1"/>
</dbReference>
<protein>
    <submittedName>
        <fullName evidence="2">Group 1 glycosyl transferase</fullName>
    </submittedName>
</protein>
<name>K4KL43_SIMAS</name>
<dbReference type="Proteomes" id="UP000000466">
    <property type="component" value="Chromosome"/>
</dbReference>
<dbReference type="EMBL" id="CP003746">
    <property type="protein sequence ID" value="AFU98950.2"/>
    <property type="molecule type" value="Genomic_DNA"/>
</dbReference>
<dbReference type="HOGENOM" id="CLU_729359_0_0_6"/>
<dbReference type="KEGG" id="saga:M5M_08815"/>
<evidence type="ECO:0000313" key="2">
    <source>
        <dbReference type="EMBL" id="AFU98950.2"/>
    </source>
</evidence>
<organism evidence="2 3">
    <name type="scientific">Simiduia agarivorans (strain DSM 21679 / JCM 13881 / BCRC 17597 / SA1)</name>
    <dbReference type="NCBI Taxonomy" id="1117647"/>
    <lineage>
        <taxon>Bacteria</taxon>
        <taxon>Pseudomonadati</taxon>
        <taxon>Pseudomonadota</taxon>
        <taxon>Gammaproteobacteria</taxon>
        <taxon>Cellvibrionales</taxon>
        <taxon>Cellvibrionaceae</taxon>
        <taxon>Simiduia</taxon>
    </lineage>
</organism>
<dbReference type="STRING" id="1117647.M5M_08815"/>
<dbReference type="eggNOG" id="COG0438">
    <property type="taxonomic scope" value="Bacteria"/>
</dbReference>
<feature type="domain" description="Glycosyl transferase family 1" evidence="1">
    <location>
        <begin position="195"/>
        <end position="349"/>
    </location>
</feature>
<reference evidence="2 3" key="1">
    <citation type="journal article" date="2013" name="Genome Announc.">
        <title>Complete genome sequence of Simiduia agarivorans SA1(T), a marine bacterium able to degrade a variety of polysaccharides.</title>
        <authorList>
            <person name="Lin S.Y."/>
            <person name="Shieh W.Y."/>
            <person name="Chen J.S."/>
            <person name="Tang S.L."/>
        </authorList>
    </citation>
    <scope>NUCLEOTIDE SEQUENCE [LARGE SCALE GENOMIC DNA]</scope>
    <source>
        <strain evidence="3">DSM 21679 / JCM 13881 / BCRC 17597 / SA1</strain>
    </source>
</reference>
<dbReference type="Gene3D" id="3.40.50.2000">
    <property type="entry name" value="Glycogen Phosphorylase B"/>
    <property type="match status" value="2"/>
</dbReference>
<gene>
    <name evidence="2" type="ordered locus">M5M_08815</name>
</gene>